<dbReference type="Pfam" id="PF00528">
    <property type="entry name" value="BPD_transp_1"/>
    <property type="match status" value="1"/>
</dbReference>
<dbReference type="KEGG" id="sno:Snov_0533"/>
<keyword evidence="5" id="KW-1003">Cell membrane</keyword>
<dbReference type="PROSITE" id="PS50928">
    <property type="entry name" value="ABC_TM1"/>
    <property type="match status" value="1"/>
</dbReference>
<dbReference type="GO" id="GO:0055085">
    <property type="term" value="P:transmembrane transport"/>
    <property type="evidence" value="ECO:0007669"/>
    <property type="project" value="InterPro"/>
</dbReference>
<dbReference type="InterPro" id="IPR035906">
    <property type="entry name" value="MetI-like_sf"/>
</dbReference>
<proteinExistence type="inferred from homology"/>
<dbReference type="PANTHER" id="PTHR32243:SF50">
    <property type="entry name" value="MALTOSE_MALTODEXTRIN TRANSPORT SYSTEM PERMEASE PROTEIN MALG"/>
    <property type="match status" value="1"/>
</dbReference>
<evidence type="ECO:0000259" key="12">
    <source>
        <dbReference type="PROSITE" id="PS50928"/>
    </source>
</evidence>
<dbReference type="PANTHER" id="PTHR32243">
    <property type="entry name" value="MALTOSE TRANSPORT SYSTEM PERMEASE-RELATED"/>
    <property type="match status" value="1"/>
</dbReference>
<name>D7A446_ANCN5</name>
<comment type="function">
    <text evidence="1">Part of the ABC transporter complex MalEFGK involved in maltose/maltodextrin import. Probably responsible for the translocation of the substrate across the membrane.</text>
</comment>
<evidence type="ECO:0000256" key="6">
    <source>
        <dbReference type="ARBA" id="ARBA00022597"/>
    </source>
</evidence>
<dbReference type="GO" id="GO:0005886">
    <property type="term" value="C:plasma membrane"/>
    <property type="evidence" value="ECO:0007669"/>
    <property type="project" value="UniProtKB-SubCell"/>
</dbReference>
<reference evidence="13 14" key="1">
    <citation type="journal article" date="2012" name="Stand. Genomic Sci.">
        <title>Complete genome sequence of the facultatively chemolithoautotrophic and methylotrophic alpha Proteobacterium Starkeya novella type strain (ATCC 8093(T)).</title>
        <authorList>
            <person name="Kappler U."/>
            <person name="Davenport K."/>
            <person name="Beatson S."/>
            <person name="Lucas S."/>
            <person name="Lapidus A."/>
            <person name="Copeland A."/>
            <person name="Berry K.W."/>
            <person name="Glavina Del Rio T."/>
            <person name="Hammon N."/>
            <person name="Dalin E."/>
            <person name="Tice H."/>
            <person name="Pitluck S."/>
            <person name="Richardson P."/>
            <person name="Bruce D."/>
            <person name="Goodwin L.A."/>
            <person name="Han C."/>
            <person name="Tapia R."/>
            <person name="Detter J.C."/>
            <person name="Chang Y.J."/>
            <person name="Jeffries C.D."/>
            <person name="Land M."/>
            <person name="Hauser L."/>
            <person name="Kyrpides N.C."/>
            <person name="Goker M."/>
            <person name="Ivanova N."/>
            <person name="Klenk H.P."/>
            <person name="Woyke T."/>
        </authorList>
    </citation>
    <scope>NUCLEOTIDE SEQUENCE [LARGE SCALE GENOMIC DNA]</scope>
    <source>
        <strain evidence="14">ATCC 8093 / DSM 506 / JCM 20403 / CCM 1077 / IAM 12100 / NBRC 12443 / NCIMB 10456</strain>
    </source>
</reference>
<evidence type="ECO:0000256" key="8">
    <source>
        <dbReference type="ARBA" id="ARBA00022989"/>
    </source>
</evidence>
<feature type="transmembrane region" description="Helical" evidence="11">
    <location>
        <begin position="56"/>
        <end position="81"/>
    </location>
</feature>
<dbReference type="InterPro" id="IPR000515">
    <property type="entry name" value="MetI-like"/>
</dbReference>
<dbReference type="SUPFAM" id="SSF161098">
    <property type="entry name" value="MetI-like"/>
    <property type="match status" value="1"/>
</dbReference>
<evidence type="ECO:0000256" key="9">
    <source>
        <dbReference type="ARBA" id="ARBA00023136"/>
    </source>
</evidence>
<dbReference type="Proteomes" id="UP000006633">
    <property type="component" value="Chromosome"/>
</dbReference>
<dbReference type="RefSeq" id="WP_013165371.1">
    <property type="nucleotide sequence ID" value="NC_014217.1"/>
</dbReference>
<dbReference type="CDD" id="cd06261">
    <property type="entry name" value="TM_PBP2"/>
    <property type="match status" value="1"/>
</dbReference>
<evidence type="ECO:0000256" key="4">
    <source>
        <dbReference type="ARBA" id="ARBA00022448"/>
    </source>
</evidence>
<keyword evidence="6" id="KW-0762">Sugar transport</keyword>
<evidence type="ECO:0000256" key="2">
    <source>
        <dbReference type="ARBA" id="ARBA00004651"/>
    </source>
</evidence>
<evidence type="ECO:0000256" key="11">
    <source>
        <dbReference type="RuleBase" id="RU363032"/>
    </source>
</evidence>
<evidence type="ECO:0000256" key="7">
    <source>
        <dbReference type="ARBA" id="ARBA00022692"/>
    </source>
</evidence>
<dbReference type="HOGENOM" id="CLU_016047_1_2_5"/>
<accession>D7A446</accession>
<feature type="transmembrane region" description="Helical" evidence="11">
    <location>
        <begin position="230"/>
        <end position="248"/>
    </location>
</feature>
<organism evidence="13 14">
    <name type="scientific">Ancylobacter novellus (strain ATCC 8093 / DSM 506 / JCM 20403 / CCM 1077 / IAM 12100 / NBRC 12443 / NCIMB 10456)</name>
    <name type="common">Starkeya novella</name>
    <dbReference type="NCBI Taxonomy" id="639283"/>
    <lineage>
        <taxon>Bacteria</taxon>
        <taxon>Pseudomonadati</taxon>
        <taxon>Pseudomonadota</taxon>
        <taxon>Alphaproteobacteria</taxon>
        <taxon>Hyphomicrobiales</taxon>
        <taxon>Xanthobacteraceae</taxon>
        <taxon>Ancylobacter</taxon>
    </lineage>
</organism>
<keyword evidence="8 11" id="KW-1133">Transmembrane helix</keyword>
<sequence>MLRRSLLYWGALLPLLGLNLFPFAVALDTIYRRRGGEDMGAFWAGMWLRTELGTSLVNSLVIALATAIASTLVALPAAYALSRFRFRGRRAFSEALLGTQMLTPIMLVLGLSQMIAGMGLTDTRFALVLLYSAFQVPFAVWMLRGYIDAIPVELEEAALLDGASRRQILGSIILPLSVPAILVTATFAFITAFNEFVLALTLLRSPANFTLPLRVNALTAGRYAVDWPDVMAAVLVASLPVLIMFIGLQRYMLRGLRLSLGAT</sequence>
<dbReference type="eggNOG" id="COG0395">
    <property type="taxonomic scope" value="Bacteria"/>
</dbReference>
<keyword evidence="14" id="KW-1185">Reference proteome</keyword>
<feature type="transmembrane region" description="Helical" evidence="11">
    <location>
        <begin position="168"/>
        <end position="193"/>
    </location>
</feature>
<dbReference type="EMBL" id="CP002026">
    <property type="protein sequence ID" value="ADH87866.1"/>
    <property type="molecule type" value="Genomic_DNA"/>
</dbReference>
<evidence type="ECO:0000256" key="10">
    <source>
        <dbReference type="ARBA" id="ARBA00041109"/>
    </source>
</evidence>
<comment type="subcellular location">
    <subcellularLocation>
        <location evidence="2 11">Cell membrane</location>
        <topology evidence="2 11">Multi-pass membrane protein</topology>
    </subcellularLocation>
</comment>
<keyword evidence="7 11" id="KW-0812">Transmembrane</keyword>
<dbReference type="Gene3D" id="1.10.3720.10">
    <property type="entry name" value="MetI-like"/>
    <property type="match status" value="1"/>
</dbReference>
<dbReference type="AlphaFoldDB" id="D7A446"/>
<feature type="transmembrane region" description="Helical" evidence="11">
    <location>
        <begin position="126"/>
        <end position="147"/>
    </location>
</feature>
<evidence type="ECO:0000256" key="3">
    <source>
        <dbReference type="ARBA" id="ARBA00009047"/>
    </source>
</evidence>
<protein>
    <recommendedName>
        <fullName evidence="10">Maltose/maltodextrin transport system permease protein MalG</fullName>
    </recommendedName>
</protein>
<dbReference type="InterPro" id="IPR050901">
    <property type="entry name" value="BP-dep_ABC_trans_perm"/>
</dbReference>
<gene>
    <name evidence="13" type="ordered locus">Snov_0533</name>
</gene>
<comment type="similarity">
    <text evidence="3">Belongs to the binding-protein-dependent transport system permease family. MalFG subfamily.</text>
</comment>
<keyword evidence="4 11" id="KW-0813">Transport</keyword>
<evidence type="ECO:0000256" key="5">
    <source>
        <dbReference type="ARBA" id="ARBA00022475"/>
    </source>
</evidence>
<evidence type="ECO:0000313" key="14">
    <source>
        <dbReference type="Proteomes" id="UP000006633"/>
    </source>
</evidence>
<evidence type="ECO:0000313" key="13">
    <source>
        <dbReference type="EMBL" id="ADH87866.1"/>
    </source>
</evidence>
<dbReference type="OrthoDB" id="9815445at2"/>
<keyword evidence="9 11" id="KW-0472">Membrane</keyword>
<feature type="transmembrane region" description="Helical" evidence="11">
    <location>
        <begin position="101"/>
        <end position="120"/>
    </location>
</feature>
<feature type="domain" description="ABC transmembrane type-1" evidence="12">
    <location>
        <begin position="56"/>
        <end position="248"/>
    </location>
</feature>
<dbReference type="STRING" id="639283.Snov_0533"/>
<evidence type="ECO:0000256" key="1">
    <source>
        <dbReference type="ARBA" id="ARBA00002264"/>
    </source>
</evidence>